<accession>A0A372GNM8</accession>
<dbReference type="RefSeq" id="WP_117397427.1">
    <property type="nucleotide sequence ID" value="NZ_QVNQ01000001.1"/>
</dbReference>
<reference evidence="2 3" key="1">
    <citation type="submission" date="2018-08" db="EMBL/GenBank/DDBJ databases">
        <title>Actinomadura spongicola sp. nov., isolated from marine sponge Leucetta chagosensis.</title>
        <authorList>
            <person name="Li L."/>
            <person name="Lin H.W."/>
        </authorList>
    </citation>
    <scope>NUCLEOTIDE SEQUENCE [LARGE SCALE GENOMIC DNA]</scope>
    <source>
        <strain evidence="2 3">LHW52907</strain>
    </source>
</reference>
<dbReference type="AlphaFoldDB" id="A0A372GNM8"/>
<protein>
    <submittedName>
        <fullName evidence="2">Uncharacterized protein</fullName>
    </submittedName>
</protein>
<evidence type="ECO:0000313" key="2">
    <source>
        <dbReference type="EMBL" id="RFS86974.1"/>
    </source>
</evidence>
<evidence type="ECO:0000256" key="1">
    <source>
        <dbReference type="SAM" id="Phobius"/>
    </source>
</evidence>
<evidence type="ECO:0000313" key="3">
    <source>
        <dbReference type="Proteomes" id="UP000262882"/>
    </source>
</evidence>
<sequence>MLTSDARRTHYYARITARRRVRKATWKASGGDTARFAEITHGHLATGYLYYYDEPAPASRNVPSPSIWRRTAVTALCVTAFYWLLAALVFLLGWIGYL</sequence>
<dbReference type="OrthoDB" id="9995606at2"/>
<proteinExistence type="predicted"/>
<keyword evidence="1" id="KW-0472">Membrane</keyword>
<gene>
    <name evidence="2" type="ORF">D0T12_01570</name>
</gene>
<keyword evidence="1" id="KW-0812">Transmembrane</keyword>
<comment type="caution">
    <text evidence="2">The sequence shown here is derived from an EMBL/GenBank/DDBJ whole genome shotgun (WGS) entry which is preliminary data.</text>
</comment>
<keyword evidence="1" id="KW-1133">Transmembrane helix</keyword>
<name>A0A372GNM8_9ACTN</name>
<keyword evidence="3" id="KW-1185">Reference proteome</keyword>
<dbReference type="EMBL" id="QVNQ01000001">
    <property type="protein sequence ID" value="RFS86974.1"/>
    <property type="molecule type" value="Genomic_DNA"/>
</dbReference>
<organism evidence="2 3">
    <name type="scientific">Actinomadura spongiicola</name>
    <dbReference type="NCBI Taxonomy" id="2303421"/>
    <lineage>
        <taxon>Bacteria</taxon>
        <taxon>Bacillati</taxon>
        <taxon>Actinomycetota</taxon>
        <taxon>Actinomycetes</taxon>
        <taxon>Streptosporangiales</taxon>
        <taxon>Thermomonosporaceae</taxon>
        <taxon>Actinomadura</taxon>
    </lineage>
</organism>
<dbReference type="Proteomes" id="UP000262882">
    <property type="component" value="Unassembled WGS sequence"/>
</dbReference>
<feature type="transmembrane region" description="Helical" evidence="1">
    <location>
        <begin position="73"/>
        <end position="97"/>
    </location>
</feature>